<accession>A0A2T0BP85</accession>
<gene>
    <name evidence="4" type="primary">lytC_10</name>
    <name evidence="4" type="ORF">CLLU_13270</name>
</gene>
<dbReference type="OrthoDB" id="2077808at2"/>
<evidence type="ECO:0000256" key="2">
    <source>
        <dbReference type="SAM" id="SignalP"/>
    </source>
</evidence>
<keyword evidence="4" id="KW-0378">Hydrolase</keyword>
<dbReference type="AlphaFoldDB" id="A0A2T0BP85"/>
<dbReference type="Gene3D" id="2.60.40.1220">
    <property type="match status" value="5"/>
</dbReference>
<dbReference type="EMBL" id="PVXP01000013">
    <property type="protein sequence ID" value="PRR85701.1"/>
    <property type="molecule type" value="Genomic_DNA"/>
</dbReference>
<dbReference type="InterPro" id="IPR014755">
    <property type="entry name" value="Cu-Rt/internalin_Ig-like"/>
</dbReference>
<name>A0A2T0BP85_9CLOT</name>
<dbReference type="Pfam" id="PF04122">
    <property type="entry name" value="CW_binding_2"/>
    <property type="match status" value="3"/>
</dbReference>
<reference evidence="4 5" key="1">
    <citation type="submission" date="2018-03" db="EMBL/GenBank/DDBJ databases">
        <title>Genome sequence of Clostridium luticellarii DSM 29923.</title>
        <authorList>
            <person name="Poehlein A."/>
            <person name="Daniel R."/>
        </authorList>
    </citation>
    <scope>NUCLEOTIDE SEQUENCE [LARGE SCALE GENOMIC DNA]</scope>
    <source>
        <strain evidence="4 5">DSM 29923</strain>
    </source>
</reference>
<dbReference type="Proteomes" id="UP000237798">
    <property type="component" value="Unassembled WGS sequence"/>
</dbReference>
<proteinExistence type="predicted"/>
<dbReference type="RefSeq" id="WP_106008817.1">
    <property type="nucleotide sequence ID" value="NZ_PVXP01000013.1"/>
</dbReference>
<dbReference type="InterPro" id="IPR007253">
    <property type="entry name" value="Cell_wall-bd_2"/>
</dbReference>
<dbReference type="EC" id="3.5.1.28" evidence="4"/>
<dbReference type="InterPro" id="IPR051922">
    <property type="entry name" value="Bact_Sporulation_Assoc"/>
</dbReference>
<evidence type="ECO:0000313" key="4">
    <source>
        <dbReference type="EMBL" id="PRR85701.1"/>
    </source>
</evidence>
<dbReference type="PANTHER" id="PTHR30032:SF8">
    <property type="entry name" value="GERMINATION-SPECIFIC N-ACETYLMURAMOYL-L-ALANINE AMIDASE"/>
    <property type="match status" value="1"/>
</dbReference>
<comment type="caution">
    <text evidence="4">The sequence shown here is derived from an EMBL/GenBank/DDBJ whole genome shotgun (WGS) entry which is preliminary data.</text>
</comment>
<dbReference type="InterPro" id="IPR032812">
    <property type="entry name" value="SbsA_Ig"/>
</dbReference>
<feature type="chain" id="PRO_5015646785" evidence="2">
    <location>
        <begin position="31"/>
        <end position="1159"/>
    </location>
</feature>
<dbReference type="Pfam" id="PF13205">
    <property type="entry name" value="Big_5"/>
    <property type="match status" value="1"/>
</dbReference>
<keyword evidence="1 2" id="KW-0732">Signal</keyword>
<feature type="domain" description="SbsA Ig-like" evidence="3">
    <location>
        <begin position="570"/>
        <end position="663"/>
    </location>
</feature>
<protein>
    <submittedName>
        <fullName evidence="4">N-acetylmuramoyl-L-alanine amidase LytC</fullName>
        <ecNumber evidence="4">3.5.1.28</ecNumber>
    </submittedName>
</protein>
<evidence type="ECO:0000256" key="1">
    <source>
        <dbReference type="ARBA" id="ARBA00022729"/>
    </source>
</evidence>
<sequence>MSKKSTKALASAALMSLVLTTALSAGPVKAAQGEVTRVSGADRYATASQVATTNWADGSDNVVLVSGEGYADAVSASALAKKLDAPILLTKSDSLSADAQTALETLKPKNIYVVGGTASISQSIRDELAKSYTLTELGGANRYETNTAVAEELVKLGVSASDVLVVGGEGFSDALSVAPVAAAKGQILLLANNNSSQPAIDFVKENNSKVTVVGTSNVINDTVYNALGATTRVDGGTDRFDTNLKVLDNFKDSLKTDKLYIANATAATPDDLYADALVASAVAGKYSAPLVLVDTETSDATTKAIAYIGNNGKTSDVQLIGGTGVVSENTETAINNALKGENPDQDQASEVQSVEATGLNQIKVTFNGEVDEDTAEELTNYKLDGTLISDEYPNSKAVLQDDNKTVLITLDGVQDQNDDLDVTVKKGILSEDKSNTIPEFTQTVTFSDTTAPTLDSVSVRGNKKITVKFSEPVNIGKDEDASDVYSKFKINDKNLTSFGLDTSTTTAKDAVKDSNDYYWTSQIDFYFSSALPTGNNTLKVSDGEDNALEDAAGFPISEVTQDFDVDTLDTAPEIQSIEANDDGTVYINFDRPMDTKTATKAANYKINNGDLPKDPELKKDDTQVKISGVSGLTNKNSNTLYISDNVKDAYGNKVADDTYESFTLDEDDSKPTVTSVSTLDDDTIRVRFSKDVDSIYAVNTSNYKLEDSDGTDITKDTSKGIENITVPGDSDVENGDSTDVVDINVKAKLTDSKYTLTIKNIIDTAKTPNTMDDYTTTFDGSEDVTPTVTGTYKVEGNARKVIVYFNKEMDSSSLSDLDNYKYKNGDGDIKALPSGTDITPSGDNKSAVVEFPSSYGTDKEGSNLIKALDVLDTIKDANGNSLDISYTGDIEDADNNPNTATIDSNSVKVAYDDDDLTVQFKFNNPIDTLDYEDFEVNGVKPSTGSLDGNVVTLRFNDGDLVEGTEKDDSGFVGKSAGYTPTKIQAVKFAGPKAIKITTIDEPKTVDIAGNTIDAISAEDPVYAYDFEAAPKTIAQEWNAGLLEDGTTGYVDVVFDTAIDNSGIDVDDFVFTTSNGTTLTPDSAAVSTGTTVGNEANTVRFTFNNSASSFADTKTIKVRIKDTASIRTIKDNDDSNAYYKASDDDIAGRTITIGTVGAVK</sequence>
<feature type="signal peptide" evidence="2">
    <location>
        <begin position="1"/>
        <end position="30"/>
    </location>
</feature>
<dbReference type="PANTHER" id="PTHR30032">
    <property type="entry name" value="N-ACETYLMURAMOYL-L-ALANINE AMIDASE-RELATED"/>
    <property type="match status" value="1"/>
</dbReference>
<keyword evidence="5" id="KW-1185">Reference proteome</keyword>
<dbReference type="GO" id="GO:0008745">
    <property type="term" value="F:N-acetylmuramoyl-L-alanine amidase activity"/>
    <property type="evidence" value="ECO:0007669"/>
    <property type="project" value="UniProtKB-EC"/>
</dbReference>
<organism evidence="4 5">
    <name type="scientific">Clostridium luticellarii</name>
    <dbReference type="NCBI Taxonomy" id="1691940"/>
    <lineage>
        <taxon>Bacteria</taxon>
        <taxon>Bacillati</taxon>
        <taxon>Bacillota</taxon>
        <taxon>Clostridia</taxon>
        <taxon>Eubacteriales</taxon>
        <taxon>Clostridiaceae</taxon>
        <taxon>Clostridium</taxon>
    </lineage>
</organism>
<evidence type="ECO:0000313" key="5">
    <source>
        <dbReference type="Proteomes" id="UP000237798"/>
    </source>
</evidence>
<evidence type="ECO:0000259" key="3">
    <source>
        <dbReference type="Pfam" id="PF13205"/>
    </source>
</evidence>
<dbReference type="Gene3D" id="3.40.50.12090">
    <property type="match status" value="2"/>
</dbReference>